<sequence length="384" mass="45284">MGIVVSQQSKKTNKKQIALNKLWRLVQNKRKSNERLELELDRLISAFHDRIIPVEKEILNPKRIVLLERLIVFFSRKSLANWHRDQLADWIKELLEQVAIVDAETAVKLSQEYNQVVANHMGLSVEEMMEEFEQQQSEFEQVMEQATEAAFEAQRQKDTNFHKNASEKPDCQPDMFGFDDLKEKCQGNSDSVEGGGDQEDYDARSMYDRFEHQEKLDSKWLRTMFRKIAQALHPDKEPDSERKDIKKEIMAKLLDARDQEDIVTIVELYSEHVVAGDFSVDDQDAGKLQRLLEQQLENIEFQREALITKSPLHEFVFDHFYENTKQKRESNLKRYIGEIREQAETTAEMAVMLRNLKNLKEVLTLRYDAARSRMFEDIDFHFDY</sequence>
<dbReference type="InterPro" id="IPR036869">
    <property type="entry name" value="J_dom_sf"/>
</dbReference>
<gene>
    <name evidence="2" type="ORF">OLMES_0135</name>
</gene>
<dbReference type="KEGG" id="ome:OLMES_0135"/>
<dbReference type="Proteomes" id="UP000196027">
    <property type="component" value="Chromosome"/>
</dbReference>
<evidence type="ECO:0000313" key="3">
    <source>
        <dbReference type="Proteomes" id="UP000196027"/>
    </source>
</evidence>
<evidence type="ECO:0008006" key="4">
    <source>
        <dbReference type="Google" id="ProtNLM"/>
    </source>
</evidence>
<keyword evidence="3" id="KW-1185">Reference proteome</keyword>
<dbReference type="RefSeq" id="WP_087459468.1">
    <property type="nucleotide sequence ID" value="NZ_CP021425.1"/>
</dbReference>
<protein>
    <recommendedName>
        <fullName evidence="4">J domain-containing protein</fullName>
    </recommendedName>
</protein>
<evidence type="ECO:0000256" key="1">
    <source>
        <dbReference type="ARBA" id="ARBA00023186"/>
    </source>
</evidence>
<proteinExistence type="predicted"/>
<dbReference type="OrthoDB" id="6113916at2"/>
<dbReference type="EMBL" id="CP021425">
    <property type="protein sequence ID" value="ARU54243.1"/>
    <property type="molecule type" value="Genomic_DNA"/>
</dbReference>
<organism evidence="2 3">
    <name type="scientific">Oleiphilus messinensis</name>
    <dbReference type="NCBI Taxonomy" id="141451"/>
    <lineage>
        <taxon>Bacteria</taxon>
        <taxon>Pseudomonadati</taxon>
        <taxon>Pseudomonadota</taxon>
        <taxon>Gammaproteobacteria</taxon>
        <taxon>Oceanospirillales</taxon>
        <taxon>Oleiphilaceae</taxon>
        <taxon>Oleiphilus</taxon>
    </lineage>
</organism>
<name>A0A1Y0I4C9_9GAMM</name>
<evidence type="ECO:0000313" key="2">
    <source>
        <dbReference type="EMBL" id="ARU54243.1"/>
    </source>
</evidence>
<dbReference type="AlphaFoldDB" id="A0A1Y0I4C9"/>
<accession>A0A1Y0I4C9</accession>
<keyword evidence="1" id="KW-0143">Chaperone</keyword>
<dbReference type="SUPFAM" id="SSF46565">
    <property type="entry name" value="Chaperone J-domain"/>
    <property type="match status" value="1"/>
</dbReference>
<reference evidence="2 3" key="1">
    <citation type="submission" date="2017-05" db="EMBL/GenBank/DDBJ databases">
        <title>Genomic insights into alkan degradation activity of Oleiphilus messinensis.</title>
        <authorList>
            <person name="Kozyavkin S.A."/>
            <person name="Slesarev A.I."/>
            <person name="Golyshin P.N."/>
            <person name="Korzhenkov A."/>
            <person name="Golyshina O.N."/>
            <person name="Toshchakov S.V."/>
        </authorList>
    </citation>
    <scope>NUCLEOTIDE SEQUENCE [LARGE SCALE GENOMIC DNA]</scope>
    <source>
        <strain evidence="2 3">ME102</strain>
    </source>
</reference>